<organism evidence="2 3">
    <name type="scientific">Ameca splendens</name>
    <dbReference type="NCBI Taxonomy" id="208324"/>
    <lineage>
        <taxon>Eukaryota</taxon>
        <taxon>Metazoa</taxon>
        <taxon>Chordata</taxon>
        <taxon>Craniata</taxon>
        <taxon>Vertebrata</taxon>
        <taxon>Euteleostomi</taxon>
        <taxon>Actinopterygii</taxon>
        <taxon>Neopterygii</taxon>
        <taxon>Teleostei</taxon>
        <taxon>Neoteleostei</taxon>
        <taxon>Acanthomorphata</taxon>
        <taxon>Ovalentaria</taxon>
        <taxon>Atherinomorphae</taxon>
        <taxon>Cyprinodontiformes</taxon>
        <taxon>Goodeidae</taxon>
        <taxon>Ameca</taxon>
    </lineage>
</organism>
<name>A0ABV1AFG3_9TELE</name>
<evidence type="ECO:0000313" key="3">
    <source>
        <dbReference type="Proteomes" id="UP001469553"/>
    </source>
</evidence>
<sequence length="173" mass="18877">MENEDKASNTDTHCKSTCSRISKHSSTSSAALKAQAKAEAARALLAYSKKDAAILKQKTELEANLHIFSSQKAVAAAEAEVAVYEEEEALSKIEQDHPLVGPPTSPKQRTTEYVQKHSYICSEGFKLQVDPLAFHKAAREQCEKATNAEIDLNSSHSAGKAKVKVEHLAQKNE</sequence>
<accession>A0ABV1AFG3</accession>
<evidence type="ECO:0000313" key="2">
    <source>
        <dbReference type="EMBL" id="MEQ2317095.1"/>
    </source>
</evidence>
<gene>
    <name evidence="2" type="ORF">AMECASPLE_039243</name>
</gene>
<feature type="compositionally biased region" description="Basic and acidic residues" evidence="1">
    <location>
        <begin position="1"/>
        <end position="14"/>
    </location>
</feature>
<reference evidence="2 3" key="1">
    <citation type="submission" date="2021-06" db="EMBL/GenBank/DDBJ databases">
        <authorList>
            <person name="Palmer J.M."/>
        </authorList>
    </citation>
    <scope>NUCLEOTIDE SEQUENCE [LARGE SCALE GENOMIC DNA]</scope>
    <source>
        <strain evidence="2 3">AS_MEX2019</strain>
        <tissue evidence="2">Muscle</tissue>
    </source>
</reference>
<proteinExistence type="predicted"/>
<feature type="region of interest" description="Disordered" evidence="1">
    <location>
        <begin position="1"/>
        <end position="31"/>
    </location>
</feature>
<keyword evidence="3" id="KW-1185">Reference proteome</keyword>
<protein>
    <submittedName>
        <fullName evidence="2">Uncharacterized protein</fullName>
    </submittedName>
</protein>
<evidence type="ECO:0000256" key="1">
    <source>
        <dbReference type="SAM" id="MobiDB-lite"/>
    </source>
</evidence>
<comment type="caution">
    <text evidence="2">The sequence shown here is derived from an EMBL/GenBank/DDBJ whole genome shotgun (WGS) entry which is preliminary data.</text>
</comment>
<feature type="compositionally biased region" description="Basic and acidic residues" evidence="1">
    <location>
        <begin position="163"/>
        <end position="173"/>
    </location>
</feature>
<dbReference type="Proteomes" id="UP001469553">
    <property type="component" value="Unassembled WGS sequence"/>
</dbReference>
<feature type="region of interest" description="Disordered" evidence="1">
    <location>
        <begin position="153"/>
        <end position="173"/>
    </location>
</feature>
<dbReference type="EMBL" id="JAHRIP010092623">
    <property type="protein sequence ID" value="MEQ2317095.1"/>
    <property type="molecule type" value="Genomic_DNA"/>
</dbReference>